<feature type="coiled-coil region" evidence="1">
    <location>
        <begin position="69"/>
        <end position="131"/>
    </location>
</feature>
<feature type="compositionally biased region" description="Polar residues" evidence="2">
    <location>
        <begin position="1"/>
        <end position="21"/>
    </location>
</feature>
<comment type="caution">
    <text evidence="3">The sequence shown here is derived from an EMBL/GenBank/DDBJ whole genome shotgun (WGS) entry which is preliminary data.</text>
</comment>
<dbReference type="Proteomes" id="UP000306584">
    <property type="component" value="Unassembled WGS sequence"/>
</dbReference>
<evidence type="ECO:0000256" key="1">
    <source>
        <dbReference type="SAM" id="Coils"/>
    </source>
</evidence>
<evidence type="ECO:0000313" key="3">
    <source>
        <dbReference type="EMBL" id="THY01843.1"/>
    </source>
</evidence>
<gene>
    <name evidence="3" type="ORF">D6D01_10332</name>
</gene>
<keyword evidence="1" id="KW-0175">Coiled coil</keyword>
<organism evidence="3 4">
    <name type="scientific">Aureobasidium pullulans</name>
    <name type="common">Black yeast</name>
    <name type="synonym">Pullularia pullulans</name>
    <dbReference type="NCBI Taxonomy" id="5580"/>
    <lineage>
        <taxon>Eukaryota</taxon>
        <taxon>Fungi</taxon>
        <taxon>Dikarya</taxon>
        <taxon>Ascomycota</taxon>
        <taxon>Pezizomycotina</taxon>
        <taxon>Dothideomycetes</taxon>
        <taxon>Dothideomycetidae</taxon>
        <taxon>Dothideales</taxon>
        <taxon>Saccotheciaceae</taxon>
        <taxon>Aureobasidium</taxon>
    </lineage>
</organism>
<evidence type="ECO:0000256" key="2">
    <source>
        <dbReference type="SAM" id="MobiDB-lite"/>
    </source>
</evidence>
<feature type="region of interest" description="Disordered" evidence="2">
    <location>
        <begin position="1"/>
        <end position="23"/>
    </location>
</feature>
<sequence length="469" mass="52180">MPSSSVSSTHLSNGYKPSSLPSDPRSAFCNLRDAMATCMQHELNQGQTVELEVQSKGFSEQLQQKSLVIEDLVLKFEKSGEEKAKLRDEADSQSAKLQGIQKQQHLLAQQIGKMEASLAKATQALENEKIRSGKLQETLKTREVELKESLASGKSSREELRKWQSYRSTLLEVNLDKFREGVASLWGDAAIMSEKYFRADVSRTFLEHGWHDQAQVIYGEQPLPAIPASNSAMAKDMRMPIALAVFSSLVSVHLLQATYIEGGNLKLHNILLDRAYSDDEAESLCRALLLSSTEWNHQDSNINFSRDAAYNRFAMFASQLLEPTEYKDCMADIQSLLSRIMNLWQGVQRSTVKVDASHELQESSEWSRFSSITTVTTTQADTGRGAALNGVVLAVFPGFFKTCTGRQEILFPRMVSTKSQIINVDAEVQAEVDQAAARPQKGQSRGRRKSILGRSLTLSLQHGRSRGVA</sequence>
<name>A0A4V4JPJ4_AURPU</name>
<accession>A0A4V4JPJ4</accession>
<dbReference type="EMBL" id="QZBD01000961">
    <property type="protein sequence ID" value="THY01843.1"/>
    <property type="molecule type" value="Genomic_DNA"/>
</dbReference>
<reference evidence="3 4" key="1">
    <citation type="submission" date="2018-10" db="EMBL/GenBank/DDBJ databases">
        <title>Fifty Aureobasidium pullulans genomes reveal a recombining polyextremotolerant generalist.</title>
        <authorList>
            <person name="Gostincar C."/>
            <person name="Turk M."/>
            <person name="Zajc J."/>
            <person name="Gunde-Cimerman N."/>
        </authorList>
    </citation>
    <scope>NUCLEOTIDE SEQUENCE [LARGE SCALE GENOMIC DNA]</scope>
    <source>
        <strain evidence="3 4">EXF-6604</strain>
    </source>
</reference>
<proteinExistence type="predicted"/>
<evidence type="ECO:0000313" key="4">
    <source>
        <dbReference type="Proteomes" id="UP000306584"/>
    </source>
</evidence>
<dbReference type="AlphaFoldDB" id="A0A4V4JPJ4"/>
<protein>
    <submittedName>
        <fullName evidence="3">Uncharacterized protein</fullName>
    </submittedName>
</protein>